<accession>A0A0U2VZR8</accession>
<sequence length="238" mass="27162">MYAAESGTERNLILHTAPCFFPADLVISILDRTVSLISEVNDMPRSTDHGEQTKRKIASRAKILFEQKGYAATTMEEIRHVSETSKGSIYYHFKSKEALFLYILELSIQEWLDKWRELEAPLATATEKLYRLAEHYADDFQNPLLKAAEEFSGSEGGDPEIKAKLIEITRMHYPVFQQLLEEGIRSGEFKPAPLEDLTFILFGLLGGISVAYYEYEPERLCALYRTAVDVLLKGIENR</sequence>
<dbReference type="InterPro" id="IPR050109">
    <property type="entry name" value="HTH-type_TetR-like_transc_reg"/>
</dbReference>
<dbReference type="GO" id="GO:0045892">
    <property type="term" value="P:negative regulation of DNA-templated transcription"/>
    <property type="evidence" value="ECO:0007669"/>
    <property type="project" value="InterPro"/>
</dbReference>
<feature type="domain" description="HTH tetR-type" evidence="3">
    <location>
        <begin position="51"/>
        <end position="111"/>
    </location>
</feature>
<dbReference type="AlphaFoldDB" id="A0A0U2VZR8"/>
<dbReference type="GO" id="GO:0003700">
    <property type="term" value="F:DNA-binding transcription factor activity"/>
    <property type="evidence" value="ECO:0007669"/>
    <property type="project" value="InterPro"/>
</dbReference>
<dbReference type="PANTHER" id="PTHR30055">
    <property type="entry name" value="HTH-TYPE TRANSCRIPTIONAL REGULATOR RUTR"/>
    <property type="match status" value="1"/>
</dbReference>
<evidence type="ECO:0000256" key="2">
    <source>
        <dbReference type="PROSITE-ProRule" id="PRU00335"/>
    </source>
</evidence>
<dbReference type="Gene3D" id="1.10.10.60">
    <property type="entry name" value="Homeodomain-like"/>
    <property type="match status" value="1"/>
</dbReference>
<name>A0A0U2VZR8_9BACL</name>
<protein>
    <submittedName>
        <fullName evidence="4">TetR family transcriptional regulator</fullName>
    </submittedName>
</protein>
<dbReference type="GO" id="GO:0000976">
    <property type="term" value="F:transcription cis-regulatory region binding"/>
    <property type="evidence" value="ECO:0007669"/>
    <property type="project" value="TreeGrafter"/>
</dbReference>
<dbReference type="Gene3D" id="1.10.357.10">
    <property type="entry name" value="Tetracycline Repressor, domain 2"/>
    <property type="match status" value="1"/>
</dbReference>
<dbReference type="KEGG" id="pnp:IJ22_47050"/>
<dbReference type="Pfam" id="PF08360">
    <property type="entry name" value="TetR_C_5"/>
    <property type="match status" value="1"/>
</dbReference>
<organism evidence="4 5">
    <name type="scientific">Paenibacillus naphthalenovorans</name>
    <dbReference type="NCBI Taxonomy" id="162209"/>
    <lineage>
        <taxon>Bacteria</taxon>
        <taxon>Bacillati</taxon>
        <taxon>Bacillota</taxon>
        <taxon>Bacilli</taxon>
        <taxon>Bacillales</taxon>
        <taxon>Paenibacillaceae</taxon>
        <taxon>Paenibacillus</taxon>
    </lineage>
</organism>
<dbReference type="PRINTS" id="PR00455">
    <property type="entry name" value="HTHTETR"/>
</dbReference>
<reference evidence="5" key="1">
    <citation type="submission" date="2015-12" db="EMBL/GenBank/DDBJ databases">
        <title>Complete genome sequences of two moderately thermophilic Paenibacillus species.</title>
        <authorList>
            <person name="Butler R.III."/>
            <person name="Wang J."/>
            <person name="Stark B.C."/>
            <person name="Pombert J.-F."/>
        </authorList>
    </citation>
    <scope>NUCLEOTIDE SEQUENCE [LARGE SCALE GENOMIC DNA]</scope>
    <source>
        <strain evidence="5">32O-Y</strain>
    </source>
</reference>
<dbReference type="InterPro" id="IPR036271">
    <property type="entry name" value="Tet_transcr_reg_TetR-rel_C_sf"/>
</dbReference>
<feature type="DNA-binding region" description="H-T-H motif" evidence="2">
    <location>
        <begin position="74"/>
        <end position="93"/>
    </location>
</feature>
<gene>
    <name evidence="4" type="ORF">IJ22_47050</name>
</gene>
<evidence type="ECO:0000259" key="3">
    <source>
        <dbReference type="PROSITE" id="PS50977"/>
    </source>
</evidence>
<dbReference type="Proteomes" id="UP000061660">
    <property type="component" value="Chromosome"/>
</dbReference>
<evidence type="ECO:0000256" key="1">
    <source>
        <dbReference type="ARBA" id="ARBA00023125"/>
    </source>
</evidence>
<evidence type="ECO:0000313" key="5">
    <source>
        <dbReference type="Proteomes" id="UP000061660"/>
    </source>
</evidence>
<dbReference type="SUPFAM" id="SSF46689">
    <property type="entry name" value="Homeodomain-like"/>
    <property type="match status" value="1"/>
</dbReference>
<dbReference type="InterPro" id="IPR009057">
    <property type="entry name" value="Homeodomain-like_sf"/>
</dbReference>
<reference evidence="4 5" key="2">
    <citation type="journal article" date="2016" name="Genome Announc.">
        <title>Complete Genome Sequences of Two Interactive Moderate Thermophiles, Paenibacillus napthalenovorans 32O-Y and Paenibacillus sp. 32O-W.</title>
        <authorList>
            <person name="Butler R.R.III."/>
            <person name="Wang J."/>
            <person name="Stark B.C."/>
            <person name="Pombert J.F."/>
        </authorList>
    </citation>
    <scope>NUCLEOTIDE SEQUENCE [LARGE SCALE GENOMIC DNA]</scope>
    <source>
        <strain evidence="4 5">32O-Y</strain>
    </source>
</reference>
<dbReference type="PATRIC" id="fig|162209.4.peg.4953"/>
<dbReference type="PANTHER" id="PTHR30055:SF211">
    <property type="entry name" value="TRANSCRIPTIONAL REGULATOR, TETR FAMILY"/>
    <property type="match status" value="1"/>
</dbReference>
<keyword evidence="5" id="KW-1185">Reference proteome</keyword>
<dbReference type="InterPro" id="IPR013571">
    <property type="entry name" value="Tscrpt_reg_QacR_C"/>
</dbReference>
<dbReference type="Pfam" id="PF00440">
    <property type="entry name" value="TetR_N"/>
    <property type="match status" value="1"/>
</dbReference>
<proteinExistence type="predicted"/>
<keyword evidence="1 2" id="KW-0238">DNA-binding</keyword>
<dbReference type="SUPFAM" id="SSF48498">
    <property type="entry name" value="Tetracyclin repressor-like, C-terminal domain"/>
    <property type="match status" value="1"/>
</dbReference>
<dbReference type="PROSITE" id="PS50977">
    <property type="entry name" value="HTH_TETR_2"/>
    <property type="match status" value="1"/>
</dbReference>
<evidence type="ECO:0000313" key="4">
    <source>
        <dbReference type="EMBL" id="ALS24967.1"/>
    </source>
</evidence>
<dbReference type="EMBL" id="CP013652">
    <property type="protein sequence ID" value="ALS24967.1"/>
    <property type="molecule type" value="Genomic_DNA"/>
</dbReference>
<dbReference type="InterPro" id="IPR001647">
    <property type="entry name" value="HTH_TetR"/>
</dbReference>
<dbReference type="STRING" id="162209.IJ22_47050"/>